<dbReference type="PANTHER" id="PTHR43135">
    <property type="entry name" value="ALPHA-D-RIBOSE 1-METHYLPHOSPHONATE 5-TRIPHOSPHATE DIPHOSPHATASE"/>
    <property type="match status" value="1"/>
</dbReference>
<dbReference type="InterPro" id="IPR032466">
    <property type="entry name" value="Metal_Hydrolase"/>
</dbReference>
<dbReference type="NCBIfam" id="NF011984">
    <property type="entry name" value="PRK15446.1-5"/>
    <property type="match status" value="1"/>
</dbReference>
<dbReference type="GO" id="GO:0016787">
    <property type="term" value="F:hydrolase activity"/>
    <property type="evidence" value="ECO:0007669"/>
    <property type="project" value="UniProtKB-KW"/>
</dbReference>
<dbReference type="PIRSF" id="PIRSF038971">
    <property type="entry name" value="PhnM"/>
    <property type="match status" value="1"/>
</dbReference>
<dbReference type="InterPro" id="IPR013108">
    <property type="entry name" value="Amidohydro_3"/>
</dbReference>
<dbReference type="InterPro" id="IPR012696">
    <property type="entry name" value="PhnM"/>
</dbReference>
<dbReference type="NCBIfam" id="NF011983">
    <property type="entry name" value="PRK15446.1-4"/>
    <property type="match status" value="1"/>
</dbReference>
<dbReference type="InterPro" id="IPR011059">
    <property type="entry name" value="Metal-dep_hydrolase_composite"/>
</dbReference>
<dbReference type="SUPFAM" id="SSF51556">
    <property type="entry name" value="Metallo-dependent hydrolases"/>
    <property type="match status" value="1"/>
</dbReference>
<dbReference type="Gene3D" id="3.20.20.140">
    <property type="entry name" value="Metal-dependent hydrolases"/>
    <property type="match status" value="2"/>
</dbReference>
<sequence length="380" mass="41972">MSNEIILNNVRMVTADEVVLGSMLIADGVIKSMDTQASTLPQAQDLYGDYLIPGLVELHTDNLEKFMNPRPGVDWPSMSAIVGHDNQVISSGITTVFDALSVGDISPKGDRLANLLPMLDAITHSQQQGLTRAEHKVHLRCEVAHPKTHERFMELNDNEFVGLVSIMDHSPGQRQFAQLDKYREYYQGKYGMNAAQMDEFAEKQIRHAETYSQPNRLSISEHCRNKGLALASHDDATAAHVDESHALGMEIAEFPTTEEAARLSHQKGLKVLMGAPNVVRGGSHSGNISAHFLAQLGLLDILSSDYYPSSLLQAAFMLTQEHIGYSLPQAIRTVSKNPAESVHLHDRGEIAIGKIADLVQVKHSVLPMVQQVWKQGKRVF</sequence>
<name>A0ABY4E3V0_9NEIS</name>
<accession>A0ABY4E3V0</accession>
<evidence type="ECO:0000259" key="1">
    <source>
        <dbReference type="Pfam" id="PF07969"/>
    </source>
</evidence>
<organism evidence="2 3">
    <name type="scientific">Vitreoscilla massiliensis</name>
    <dbReference type="NCBI Taxonomy" id="1689272"/>
    <lineage>
        <taxon>Bacteria</taxon>
        <taxon>Pseudomonadati</taxon>
        <taxon>Pseudomonadota</taxon>
        <taxon>Betaproteobacteria</taxon>
        <taxon>Neisseriales</taxon>
        <taxon>Neisseriaceae</taxon>
        <taxon>Vitreoscilla</taxon>
    </lineage>
</organism>
<keyword evidence="3" id="KW-1185">Reference proteome</keyword>
<evidence type="ECO:0000313" key="3">
    <source>
        <dbReference type="Proteomes" id="UP000832011"/>
    </source>
</evidence>
<keyword evidence="2" id="KW-0378">Hydrolase</keyword>
<dbReference type="Proteomes" id="UP000832011">
    <property type="component" value="Chromosome"/>
</dbReference>
<dbReference type="NCBIfam" id="NF011981">
    <property type="entry name" value="PRK15446.1-2"/>
    <property type="match status" value="1"/>
</dbReference>
<dbReference type="NCBIfam" id="NF011990">
    <property type="entry name" value="PRK15446.2-6"/>
    <property type="match status" value="1"/>
</dbReference>
<protein>
    <submittedName>
        <fullName evidence="2">Alpha-D-ribose 1-methylphosphonate 5-triphosphate diphosphatase</fullName>
        <ecNumber evidence="2">3.6.1.63</ecNumber>
    </submittedName>
</protein>
<dbReference type="Gene3D" id="2.30.40.10">
    <property type="entry name" value="Urease, subunit C, domain 1"/>
    <property type="match status" value="1"/>
</dbReference>
<reference evidence="2 3" key="1">
    <citation type="journal article" date="2022" name="Res Sq">
        <title>Evolution of multicellular longitudinally dividing oral cavity symbionts (Neisseriaceae).</title>
        <authorList>
            <person name="Nyongesa S."/>
            <person name="Weber P."/>
            <person name="Bernet E."/>
            <person name="Pullido F."/>
            <person name="Nieckarz M."/>
            <person name="Delaby M."/>
            <person name="Nieves C."/>
            <person name="Viehboeck T."/>
            <person name="Krause N."/>
            <person name="Rivera-Millot A."/>
            <person name="Nakamura A."/>
            <person name="Vischer N."/>
            <person name="VanNieuwenhze M."/>
            <person name="Brun Y."/>
            <person name="Cava F."/>
            <person name="Bulgheresi S."/>
            <person name="Veyrier F."/>
        </authorList>
    </citation>
    <scope>NUCLEOTIDE SEQUENCE [LARGE SCALE GENOMIC DNA]</scope>
    <source>
        <strain evidence="2 3">SN4</strain>
    </source>
</reference>
<proteinExistence type="predicted"/>
<evidence type="ECO:0000313" key="2">
    <source>
        <dbReference type="EMBL" id="UOO88968.1"/>
    </source>
</evidence>
<feature type="domain" description="Amidohydrolase 3" evidence="1">
    <location>
        <begin position="232"/>
        <end position="380"/>
    </location>
</feature>
<dbReference type="PANTHER" id="PTHR43135:SF3">
    <property type="entry name" value="ALPHA-D-RIBOSE 1-METHYLPHOSPHONATE 5-TRIPHOSPHATE DIPHOSPHATASE"/>
    <property type="match status" value="1"/>
</dbReference>
<dbReference type="CDD" id="cd01306">
    <property type="entry name" value="PhnM"/>
    <property type="match status" value="1"/>
</dbReference>
<gene>
    <name evidence="2" type="primary">phnM</name>
    <name evidence="2" type="ORF">LVJ82_16200</name>
</gene>
<dbReference type="RefSeq" id="WP_058357357.1">
    <property type="nucleotide sequence ID" value="NZ_CABKVG010000010.1"/>
</dbReference>
<dbReference type="NCBIfam" id="TIGR02318">
    <property type="entry name" value="phosphono_phnM"/>
    <property type="match status" value="1"/>
</dbReference>
<dbReference type="NCBIfam" id="NF011987">
    <property type="entry name" value="PRK15446.2-3"/>
    <property type="match status" value="1"/>
</dbReference>
<dbReference type="EC" id="3.6.1.63" evidence="2"/>
<dbReference type="InterPro" id="IPR051781">
    <property type="entry name" value="Metallo-dep_Hydrolase"/>
</dbReference>
<dbReference type="EMBL" id="CP091511">
    <property type="protein sequence ID" value="UOO88968.1"/>
    <property type="molecule type" value="Genomic_DNA"/>
</dbReference>
<dbReference type="SUPFAM" id="SSF51338">
    <property type="entry name" value="Composite domain of metallo-dependent hydrolases"/>
    <property type="match status" value="1"/>
</dbReference>
<dbReference type="Pfam" id="PF07969">
    <property type="entry name" value="Amidohydro_3"/>
    <property type="match status" value="1"/>
</dbReference>